<keyword evidence="4" id="KW-1185">Reference proteome</keyword>
<evidence type="ECO:0000256" key="1">
    <source>
        <dbReference type="SAM" id="MobiDB-lite"/>
    </source>
</evidence>
<keyword evidence="2" id="KW-1133">Transmembrane helix</keyword>
<keyword evidence="2" id="KW-0812">Transmembrane</keyword>
<proteinExistence type="predicted"/>
<feature type="compositionally biased region" description="Polar residues" evidence="1">
    <location>
        <begin position="137"/>
        <end position="146"/>
    </location>
</feature>
<name>A0A917JJC0_9GAMM</name>
<evidence type="ECO:0000256" key="2">
    <source>
        <dbReference type="SAM" id="Phobius"/>
    </source>
</evidence>
<dbReference type="Proteomes" id="UP000613743">
    <property type="component" value="Unassembled WGS sequence"/>
</dbReference>
<feature type="transmembrane region" description="Helical" evidence="2">
    <location>
        <begin position="18"/>
        <end position="38"/>
    </location>
</feature>
<keyword evidence="2" id="KW-0472">Membrane</keyword>
<evidence type="ECO:0000313" key="4">
    <source>
        <dbReference type="Proteomes" id="UP000613743"/>
    </source>
</evidence>
<sequence length="186" mass="20343">MQSLENQVVAKVKNIQTALWLTIFLLGVAVVVFAGLFFDTLNKNRLLDEEVQTLQKSQVLLMVPDDQAEAIANWLASNPEQTQSLLQHAQTGQQTSVQLDTDGSLKSIDESKSRTEKSAGAPLLADSQQVIPEDGNGNATKQSNNQVKRDTQPLLEPKIVSDSKGDVKVITLPHGGIRVTTREEKN</sequence>
<comment type="caution">
    <text evidence="3">The sequence shown here is derived from an EMBL/GenBank/DDBJ whole genome shotgun (WGS) entry which is preliminary data.</text>
</comment>
<protein>
    <submittedName>
        <fullName evidence="3">Membrane anchored protein in chemotaxis locus</fullName>
    </submittedName>
</protein>
<accession>A0A917JJC0</accession>
<feature type="region of interest" description="Disordered" evidence="1">
    <location>
        <begin position="109"/>
        <end position="155"/>
    </location>
</feature>
<evidence type="ECO:0000313" key="3">
    <source>
        <dbReference type="EMBL" id="GGI67419.1"/>
    </source>
</evidence>
<reference evidence="3" key="1">
    <citation type="journal article" date="2014" name="Int. J. Syst. Evol. Microbiol.">
        <title>Complete genome sequence of Corynebacterium casei LMG S-19264T (=DSM 44701T), isolated from a smear-ripened cheese.</title>
        <authorList>
            <consortium name="US DOE Joint Genome Institute (JGI-PGF)"/>
            <person name="Walter F."/>
            <person name="Albersmeier A."/>
            <person name="Kalinowski J."/>
            <person name="Ruckert C."/>
        </authorList>
    </citation>
    <scope>NUCLEOTIDE SEQUENCE</scope>
    <source>
        <strain evidence="3">JCM 30804</strain>
    </source>
</reference>
<dbReference type="AlphaFoldDB" id="A0A917JJC0"/>
<reference evidence="3" key="2">
    <citation type="submission" date="2020-09" db="EMBL/GenBank/DDBJ databases">
        <authorList>
            <person name="Sun Q."/>
            <person name="Ohkuma M."/>
        </authorList>
    </citation>
    <scope>NUCLEOTIDE SEQUENCE</scope>
    <source>
        <strain evidence="3">JCM 30804</strain>
    </source>
</reference>
<organism evidence="3 4">
    <name type="scientific">Shewanella gelidii</name>
    <dbReference type="NCBI Taxonomy" id="1642821"/>
    <lineage>
        <taxon>Bacteria</taxon>
        <taxon>Pseudomonadati</taxon>
        <taxon>Pseudomonadota</taxon>
        <taxon>Gammaproteobacteria</taxon>
        <taxon>Alteromonadales</taxon>
        <taxon>Shewanellaceae</taxon>
        <taxon>Shewanella</taxon>
    </lineage>
</organism>
<gene>
    <name evidence="3" type="ORF">GCM10009332_00720</name>
</gene>
<dbReference type="EMBL" id="BMPZ01000001">
    <property type="protein sequence ID" value="GGI67419.1"/>
    <property type="molecule type" value="Genomic_DNA"/>
</dbReference>